<dbReference type="CDD" id="cd08422">
    <property type="entry name" value="PBP2_CrgA_like"/>
    <property type="match status" value="1"/>
</dbReference>
<comment type="similarity">
    <text evidence="1">Belongs to the LysR transcriptional regulatory family.</text>
</comment>
<dbReference type="InterPro" id="IPR036388">
    <property type="entry name" value="WH-like_DNA-bd_sf"/>
</dbReference>
<feature type="domain" description="HTH lysR-type" evidence="5">
    <location>
        <begin position="1"/>
        <end position="59"/>
    </location>
</feature>
<reference evidence="6" key="1">
    <citation type="submission" date="2023-07" db="EMBL/GenBank/DDBJ databases">
        <title>Genome content predicts the carbon catabolic preferences of heterotrophic bacteria.</title>
        <authorList>
            <person name="Gralka M."/>
        </authorList>
    </citation>
    <scope>NUCLEOTIDE SEQUENCE</scope>
    <source>
        <strain evidence="6">I3M17_2</strain>
    </source>
</reference>
<evidence type="ECO:0000256" key="2">
    <source>
        <dbReference type="ARBA" id="ARBA00023015"/>
    </source>
</evidence>
<evidence type="ECO:0000313" key="7">
    <source>
        <dbReference type="Proteomes" id="UP001169760"/>
    </source>
</evidence>
<evidence type="ECO:0000256" key="3">
    <source>
        <dbReference type="ARBA" id="ARBA00023125"/>
    </source>
</evidence>
<dbReference type="PROSITE" id="PS50931">
    <property type="entry name" value="HTH_LYSR"/>
    <property type="match status" value="1"/>
</dbReference>
<dbReference type="InterPro" id="IPR005119">
    <property type="entry name" value="LysR_subst-bd"/>
</dbReference>
<evidence type="ECO:0000256" key="4">
    <source>
        <dbReference type="ARBA" id="ARBA00023163"/>
    </source>
</evidence>
<dbReference type="SUPFAM" id="SSF53850">
    <property type="entry name" value="Periplasmic binding protein-like II"/>
    <property type="match status" value="1"/>
</dbReference>
<dbReference type="RefSeq" id="WP_303492572.1">
    <property type="nucleotide sequence ID" value="NZ_JAUOPB010000006.1"/>
</dbReference>
<dbReference type="Gene3D" id="3.40.190.290">
    <property type="match status" value="1"/>
</dbReference>
<dbReference type="InterPro" id="IPR000847">
    <property type="entry name" value="LysR_HTH_N"/>
</dbReference>
<evidence type="ECO:0000259" key="5">
    <source>
        <dbReference type="PROSITE" id="PS50931"/>
    </source>
</evidence>
<dbReference type="Pfam" id="PF03466">
    <property type="entry name" value="LysR_substrate"/>
    <property type="match status" value="1"/>
</dbReference>
<dbReference type="FunFam" id="1.10.10.10:FF:000001">
    <property type="entry name" value="LysR family transcriptional regulator"/>
    <property type="match status" value="1"/>
</dbReference>
<sequence>MDKLTALKFFIATADCGSFSGAAKQFGSDPSTISKAVRRLETELGVLLFHRTTRSLALTEAGHQYLATAKSVTESLNNTEFELADKSNEPRGTLRINAPFTYGRRYLVPAIQSFREKYPQVKFDLQFNDAYIDIIENRFDIALRSGSLKDSRLIARQLSPMDFVVCASPDVAASLPADFSPMHFNQVPWVRFRFKQTGKLMPILFKVDGIIAEMECNADLVVDDGESMTELCVQGAGLAQLPHFALKADLEAGRLVPLFPSCTYSSFGIHIIYPKREYLPLKTRLFIDHMQRFVEGLGETPQSTWARELKR</sequence>
<keyword evidence="3" id="KW-0238">DNA-binding</keyword>
<comment type="caution">
    <text evidence="6">The sequence shown here is derived from an EMBL/GenBank/DDBJ whole genome shotgun (WGS) entry which is preliminary data.</text>
</comment>
<dbReference type="EMBL" id="JAUOPB010000006">
    <property type="protein sequence ID" value="MDO6422621.1"/>
    <property type="molecule type" value="Genomic_DNA"/>
</dbReference>
<name>A0AAW7X7M2_9GAMM</name>
<dbReference type="Gene3D" id="1.10.10.10">
    <property type="entry name" value="Winged helix-like DNA-binding domain superfamily/Winged helix DNA-binding domain"/>
    <property type="match status" value="1"/>
</dbReference>
<keyword evidence="4" id="KW-0804">Transcription</keyword>
<protein>
    <submittedName>
        <fullName evidence="6">LysR substrate-binding domain-containing protein</fullName>
    </submittedName>
</protein>
<gene>
    <name evidence="6" type="ORF">Q4521_09060</name>
</gene>
<dbReference type="Pfam" id="PF00126">
    <property type="entry name" value="HTH_1"/>
    <property type="match status" value="1"/>
</dbReference>
<keyword evidence="2" id="KW-0805">Transcription regulation</keyword>
<accession>A0AAW7X7M2</accession>
<dbReference type="Proteomes" id="UP001169760">
    <property type="component" value="Unassembled WGS sequence"/>
</dbReference>
<dbReference type="AlphaFoldDB" id="A0AAW7X7M2"/>
<proteinExistence type="inferred from homology"/>
<evidence type="ECO:0000256" key="1">
    <source>
        <dbReference type="ARBA" id="ARBA00009437"/>
    </source>
</evidence>
<organism evidence="6 7">
    <name type="scientific">Saccharophagus degradans</name>
    <dbReference type="NCBI Taxonomy" id="86304"/>
    <lineage>
        <taxon>Bacteria</taxon>
        <taxon>Pseudomonadati</taxon>
        <taxon>Pseudomonadota</taxon>
        <taxon>Gammaproteobacteria</taxon>
        <taxon>Cellvibrionales</taxon>
        <taxon>Cellvibrionaceae</taxon>
        <taxon>Saccharophagus</taxon>
    </lineage>
</organism>
<dbReference type="SUPFAM" id="SSF46785">
    <property type="entry name" value="Winged helix' DNA-binding domain"/>
    <property type="match status" value="1"/>
</dbReference>
<evidence type="ECO:0000313" key="6">
    <source>
        <dbReference type="EMBL" id="MDO6422621.1"/>
    </source>
</evidence>
<dbReference type="GO" id="GO:0003700">
    <property type="term" value="F:DNA-binding transcription factor activity"/>
    <property type="evidence" value="ECO:0007669"/>
    <property type="project" value="InterPro"/>
</dbReference>
<dbReference type="InterPro" id="IPR036390">
    <property type="entry name" value="WH_DNA-bd_sf"/>
</dbReference>
<dbReference type="PANTHER" id="PTHR30537">
    <property type="entry name" value="HTH-TYPE TRANSCRIPTIONAL REGULATOR"/>
    <property type="match status" value="1"/>
</dbReference>
<dbReference type="PANTHER" id="PTHR30537:SF5">
    <property type="entry name" value="HTH-TYPE TRANSCRIPTIONAL ACTIVATOR TTDR-RELATED"/>
    <property type="match status" value="1"/>
</dbReference>
<dbReference type="GO" id="GO:0003677">
    <property type="term" value="F:DNA binding"/>
    <property type="evidence" value="ECO:0007669"/>
    <property type="project" value="UniProtKB-KW"/>
</dbReference>
<dbReference type="InterPro" id="IPR058163">
    <property type="entry name" value="LysR-type_TF_proteobact-type"/>
</dbReference>